<feature type="transmembrane region" description="Helical" evidence="3">
    <location>
        <begin position="183"/>
        <end position="201"/>
    </location>
</feature>
<feature type="transmembrane region" description="Helical" evidence="3">
    <location>
        <begin position="115"/>
        <end position="137"/>
    </location>
</feature>
<protein>
    <recommendedName>
        <fullName evidence="6">CDP-alcohol phosphatidyltransferase</fullName>
    </recommendedName>
</protein>
<feature type="transmembrane region" description="Helical" evidence="3">
    <location>
        <begin position="207"/>
        <end position="225"/>
    </location>
</feature>
<evidence type="ECO:0000256" key="2">
    <source>
        <dbReference type="RuleBase" id="RU003750"/>
    </source>
</evidence>
<dbReference type="EMBL" id="MFIE01000018">
    <property type="protein sequence ID" value="OGF82493.1"/>
    <property type="molecule type" value="Genomic_DNA"/>
</dbReference>
<comment type="similarity">
    <text evidence="2">Belongs to the CDP-alcohol phosphatidyltransferase class-I family.</text>
</comment>
<sequence length="245" mass="27798">MSNSIGVFGAAVVLGYFLLPIFLSKEQIKFFLAHTTNAESAWRDGILKFLTDRLGFITPNFVSYVGLILVFLVAYLFQNDAHYGWIFFVTLLAGFSDMLDGSLARNTSRVTKLGAVLDVARDLLLVVVLSYYLIITSHLSEQLFFWFAIGWIFLGGVRSMEFKFSSGKTFSLEEDYKFVLDRLRLFLYVAGILFLILIPLAKDFRDLGETFIVISIVISWISLLFHSAHLKILREDEEEGDGLTI</sequence>
<dbReference type="InterPro" id="IPR000462">
    <property type="entry name" value="CDP-OH_P_trans"/>
</dbReference>
<dbReference type="Gene3D" id="1.20.120.1760">
    <property type="match status" value="1"/>
</dbReference>
<proteinExistence type="inferred from homology"/>
<reference evidence="4 5" key="1">
    <citation type="journal article" date="2016" name="Nat. Commun.">
        <title>Thousands of microbial genomes shed light on interconnected biogeochemical processes in an aquifer system.</title>
        <authorList>
            <person name="Anantharaman K."/>
            <person name="Brown C.T."/>
            <person name="Hug L.A."/>
            <person name="Sharon I."/>
            <person name="Castelle C.J."/>
            <person name="Probst A.J."/>
            <person name="Thomas B.C."/>
            <person name="Singh A."/>
            <person name="Wilkins M.J."/>
            <person name="Karaoz U."/>
            <person name="Brodie E.L."/>
            <person name="Williams K.H."/>
            <person name="Hubbard S.S."/>
            <person name="Banfield J.F."/>
        </authorList>
    </citation>
    <scope>NUCLEOTIDE SEQUENCE [LARGE SCALE GENOMIC DNA]</scope>
</reference>
<dbReference type="Proteomes" id="UP000178684">
    <property type="component" value="Unassembled WGS sequence"/>
</dbReference>
<evidence type="ECO:0000313" key="4">
    <source>
        <dbReference type="EMBL" id="OGF82493.1"/>
    </source>
</evidence>
<dbReference type="AlphaFoldDB" id="A0A1F5X3R5"/>
<evidence type="ECO:0000256" key="3">
    <source>
        <dbReference type="SAM" id="Phobius"/>
    </source>
</evidence>
<dbReference type="GO" id="GO:0016020">
    <property type="term" value="C:membrane"/>
    <property type="evidence" value="ECO:0007669"/>
    <property type="project" value="InterPro"/>
</dbReference>
<gene>
    <name evidence="4" type="ORF">A3B18_00745</name>
</gene>
<comment type="caution">
    <text evidence="4">The sequence shown here is derived from an EMBL/GenBank/DDBJ whole genome shotgun (WGS) entry which is preliminary data.</text>
</comment>
<dbReference type="InterPro" id="IPR043130">
    <property type="entry name" value="CDP-OH_PTrfase_TM_dom"/>
</dbReference>
<accession>A0A1F5X3R5</accession>
<dbReference type="InterPro" id="IPR048254">
    <property type="entry name" value="CDP_ALCOHOL_P_TRANSF_CS"/>
</dbReference>
<dbReference type="GO" id="GO:0008654">
    <property type="term" value="P:phospholipid biosynthetic process"/>
    <property type="evidence" value="ECO:0007669"/>
    <property type="project" value="InterPro"/>
</dbReference>
<keyword evidence="3" id="KW-0472">Membrane</keyword>
<keyword evidence="3" id="KW-1133">Transmembrane helix</keyword>
<dbReference type="GO" id="GO:0016780">
    <property type="term" value="F:phosphotransferase activity, for other substituted phosphate groups"/>
    <property type="evidence" value="ECO:0007669"/>
    <property type="project" value="InterPro"/>
</dbReference>
<feature type="transmembrane region" description="Helical" evidence="3">
    <location>
        <begin position="6"/>
        <end position="23"/>
    </location>
</feature>
<dbReference type="Pfam" id="PF01066">
    <property type="entry name" value="CDP-OH_P_transf"/>
    <property type="match status" value="1"/>
</dbReference>
<feature type="transmembrane region" description="Helical" evidence="3">
    <location>
        <begin position="56"/>
        <end position="77"/>
    </location>
</feature>
<feature type="transmembrane region" description="Helical" evidence="3">
    <location>
        <begin position="143"/>
        <end position="162"/>
    </location>
</feature>
<evidence type="ECO:0000313" key="5">
    <source>
        <dbReference type="Proteomes" id="UP000178684"/>
    </source>
</evidence>
<keyword evidence="3" id="KW-0812">Transmembrane</keyword>
<feature type="transmembrane region" description="Helical" evidence="3">
    <location>
        <begin position="83"/>
        <end position="103"/>
    </location>
</feature>
<organism evidence="4 5">
    <name type="scientific">Candidatus Giovannonibacteria bacterium RIFCSPLOWO2_01_FULL_46_13</name>
    <dbReference type="NCBI Taxonomy" id="1798352"/>
    <lineage>
        <taxon>Bacteria</taxon>
        <taxon>Candidatus Giovannoniibacteriota</taxon>
    </lineage>
</organism>
<keyword evidence="1 2" id="KW-0808">Transferase</keyword>
<dbReference type="PROSITE" id="PS00379">
    <property type="entry name" value="CDP_ALCOHOL_P_TRANSF"/>
    <property type="match status" value="1"/>
</dbReference>
<evidence type="ECO:0000256" key="1">
    <source>
        <dbReference type="ARBA" id="ARBA00022679"/>
    </source>
</evidence>
<evidence type="ECO:0008006" key="6">
    <source>
        <dbReference type="Google" id="ProtNLM"/>
    </source>
</evidence>
<name>A0A1F5X3R5_9BACT</name>